<dbReference type="EMBL" id="CM017634">
    <property type="protein sequence ID" value="TYH39847.1"/>
    <property type="molecule type" value="Genomic_DNA"/>
</dbReference>
<dbReference type="PANTHER" id="PTHR31730">
    <property type="entry name" value="OS01G0873900 PROTEIN"/>
    <property type="match status" value="1"/>
</dbReference>
<keyword evidence="1" id="KW-0812">Transmembrane</keyword>
<evidence type="ECO:0000256" key="1">
    <source>
        <dbReference type="SAM" id="Phobius"/>
    </source>
</evidence>
<feature type="transmembrane region" description="Helical" evidence="1">
    <location>
        <begin position="190"/>
        <end position="210"/>
    </location>
</feature>
<dbReference type="GO" id="GO:0045927">
    <property type="term" value="P:positive regulation of growth"/>
    <property type="evidence" value="ECO:0007669"/>
    <property type="project" value="InterPro"/>
</dbReference>
<evidence type="ECO:0000313" key="3">
    <source>
        <dbReference type="Proteomes" id="UP000322667"/>
    </source>
</evidence>
<protein>
    <submittedName>
        <fullName evidence="2">Uncharacterized protein</fullName>
    </submittedName>
</protein>
<keyword evidence="1" id="KW-1133">Transmembrane helix</keyword>
<feature type="transmembrane region" description="Helical" evidence="1">
    <location>
        <begin position="119"/>
        <end position="140"/>
    </location>
</feature>
<dbReference type="InterPro" id="IPR045021">
    <property type="entry name" value="PSI1/2/3"/>
</dbReference>
<organism evidence="2 3">
    <name type="scientific">Gossypium tomentosum</name>
    <name type="common">Hawaiian cotton</name>
    <name type="synonym">Gossypium sandvicense</name>
    <dbReference type="NCBI Taxonomy" id="34277"/>
    <lineage>
        <taxon>Eukaryota</taxon>
        <taxon>Viridiplantae</taxon>
        <taxon>Streptophyta</taxon>
        <taxon>Embryophyta</taxon>
        <taxon>Tracheophyta</taxon>
        <taxon>Spermatophyta</taxon>
        <taxon>Magnoliopsida</taxon>
        <taxon>eudicotyledons</taxon>
        <taxon>Gunneridae</taxon>
        <taxon>Pentapetalae</taxon>
        <taxon>rosids</taxon>
        <taxon>malvids</taxon>
        <taxon>Malvales</taxon>
        <taxon>Malvaceae</taxon>
        <taxon>Malvoideae</taxon>
        <taxon>Gossypium</taxon>
    </lineage>
</organism>
<sequence>MLSNQISTIIPDNLAILRAELKSQNKHVKNLKKKSLWSRILEEVMEKLVDIVHFLHLEIHEAFGAAGISGAPQDNNIMLWNGVIFGLMLMSIKFWCFGLKHQFFYVRLVDLFDFLFRRLLCSIYVDVIYLKFLSCFKIYFDYYVRSGNKVNNIDDYYFDYLWCEDYKYIKVIFSDCRETSASQPRVYEDWITRNVADVVCIVFFITKIYLIKKMYCIFYYLSMCIVIGKFN</sequence>
<evidence type="ECO:0000313" key="2">
    <source>
        <dbReference type="EMBL" id="TYH39847.1"/>
    </source>
</evidence>
<reference evidence="2 3" key="1">
    <citation type="submission" date="2019-07" db="EMBL/GenBank/DDBJ databases">
        <title>WGS assembly of Gossypium tomentosum.</title>
        <authorList>
            <person name="Chen Z.J."/>
            <person name="Sreedasyam A."/>
            <person name="Ando A."/>
            <person name="Song Q."/>
            <person name="De L."/>
            <person name="Hulse-Kemp A."/>
            <person name="Ding M."/>
            <person name="Ye W."/>
            <person name="Kirkbride R."/>
            <person name="Jenkins J."/>
            <person name="Plott C."/>
            <person name="Lovell J."/>
            <person name="Lin Y.-M."/>
            <person name="Vaughn R."/>
            <person name="Liu B."/>
            <person name="Li W."/>
            <person name="Simpson S."/>
            <person name="Scheffler B."/>
            <person name="Saski C."/>
            <person name="Grover C."/>
            <person name="Hu G."/>
            <person name="Conover J."/>
            <person name="Carlson J."/>
            <person name="Shu S."/>
            <person name="Boston L."/>
            <person name="Williams M."/>
            <person name="Peterson D."/>
            <person name="Mcgee K."/>
            <person name="Jones D."/>
            <person name="Wendel J."/>
            <person name="Stelly D."/>
            <person name="Grimwood J."/>
            <person name="Schmutz J."/>
        </authorList>
    </citation>
    <scope>NUCLEOTIDE SEQUENCE [LARGE SCALE GENOMIC DNA]</scope>
    <source>
        <strain evidence="2">7179.01</strain>
    </source>
</reference>
<accession>A0A5D2IBA1</accession>
<gene>
    <name evidence="2" type="ORF">ES332_D12G204700v1</name>
</gene>
<dbReference type="PANTHER" id="PTHR31730:SF2">
    <property type="entry name" value="PROTEIN PSK SIMULATOR 3"/>
    <property type="match status" value="1"/>
</dbReference>
<dbReference type="AlphaFoldDB" id="A0A5D2IBA1"/>
<name>A0A5D2IBA1_GOSTO</name>
<dbReference type="Proteomes" id="UP000322667">
    <property type="component" value="Chromosome D12"/>
</dbReference>
<feature type="transmembrane region" description="Helical" evidence="1">
    <location>
        <begin position="77"/>
        <end position="98"/>
    </location>
</feature>
<proteinExistence type="predicted"/>
<keyword evidence="1" id="KW-0472">Membrane</keyword>
<keyword evidence="3" id="KW-1185">Reference proteome</keyword>